<feature type="transmembrane region" description="Helical" evidence="1">
    <location>
        <begin position="7"/>
        <end position="38"/>
    </location>
</feature>
<evidence type="ECO:0000256" key="1">
    <source>
        <dbReference type="SAM" id="Phobius"/>
    </source>
</evidence>
<accession>A0A3N6MRY0</accession>
<proteinExistence type="predicted"/>
<evidence type="ECO:0000313" key="2">
    <source>
        <dbReference type="EMBL" id="RQG99031.1"/>
    </source>
</evidence>
<dbReference type="AlphaFoldDB" id="A0A3N6MRY0"/>
<keyword evidence="1" id="KW-0812">Transmembrane</keyword>
<reference evidence="2 3" key="1">
    <citation type="submission" date="2018-10" db="EMBL/GenBank/DDBJ databases">
        <title>Natrarchaeobius chitinivorans gen. nov., sp. nov., and Natrarchaeobius haloalkaliphilus sp. nov., alkaliphilic, chitin-utilizing haloarchaea from hypersaline alkaline lakes.</title>
        <authorList>
            <person name="Sorokin D.Y."/>
            <person name="Elcheninov A.G."/>
            <person name="Kostrikina N.A."/>
            <person name="Bale N.J."/>
            <person name="Sinninghe Damste J.S."/>
            <person name="Khijniak T.V."/>
            <person name="Kublanov I.V."/>
            <person name="Toshchakov S.V."/>
        </authorList>
    </citation>
    <scope>NUCLEOTIDE SEQUENCE [LARGE SCALE GENOMIC DNA]</scope>
    <source>
        <strain evidence="2 3">AArcht7</strain>
    </source>
</reference>
<dbReference type="Proteomes" id="UP000281431">
    <property type="component" value="Unassembled WGS sequence"/>
</dbReference>
<keyword evidence="1" id="KW-0472">Membrane</keyword>
<comment type="caution">
    <text evidence="2">The sequence shown here is derived from an EMBL/GenBank/DDBJ whole genome shotgun (WGS) entry which is preliminary data.</text>
</comment>
<evidence type="ECO:0000313" key="3">
    <source>
        <dbReference type="Proteomes" id="UP000281431"/>
    </source>
</evidence>
<organism evidence="2 3">
    <name type="scientific">Natrarchaeobius chitinivorans</name>
    <dbReference type="NCBI Taxonomy" id="1679083"/>
    <lineage>
        <taxon>Archaea</taxon>
        <taxon>Methanobacteriati</taxon>
        <taxon>Methanobacteriota</taxon>
        <taxon>Stenosarchaea group</taxon>
        <taxon>Halobacteria</taxon>
        <taxon>Halobacteriales</taxon>
        <taxon>Natrialbaceae</taxon>
        <taxon>Natrarchaeobius</taxon>
    </lineage>
</organism>
<keyword evidence="1" id="KW-1133">Transmembrane helix</keyword>
<protein>
    <submittedName>
        <fullName evidence="2">Transporter</fullName>
    </submittedName>
</protein>
<name>A0A3N6MRY0_NATCH</name>
<gene>
    <name evidence="2" type="ORF">EA472_15955</name>
</gene>
<keyword evidence="3" id="KW-1185">Reference proteome</keyword>
<dbReference type="EMBL" id="REFZ01000011">
    <property type="protein sequence ID" value="RQG99031.1"/>
    <property type="molecule type" value="Genomic_DNA"/>
</dbReference>
<sequence>MVRASTVVILAGIALLFVPIPPVATILGVLTIVVGVGLRLLTDL</sequence>